<dbReference type="GO" id="GO:0016491">
    <property type="term" value="F:oxidoreductase activity"/>
    <property type="evidence" value="ECO:0007669"/>
    <property type="project" value="UniProtKB-KW"/>
</dbReference>
<dbReference type="InterPro" id="IPR029479">
    <property type="entry name" value="Nitroreductase"/>
</dbReference>
<dbReference type="RefSeq" id="WP_073569024.1">
    <property type="nucleotide sequence ID" value="NZ_JAETYC010000007.1"/>
</dbReference>
<evidence type="ECO:0000313" key="4">
    <source>
        <dbReference type="EMBL" id="MDW9348871.1"/>
    </source>
</evidence>
<evidence type="ECO:0000256" key="1">
    <source>
        <dbReference type="ARBA" id="ARBA00007118"/>
    </source>
</evidence>
<keyword evidence="2" id="KW-0560">Oxidoreductase</keyword>
<dbReference type="Proteomes" id="UP001271591">
    <property type="component" value="Unassembled WGS sequence"/>
</dbReference>
<feature type="domain" description="Nitroreductase" evidence="3">
    <location>
        <begin position="160"/>
        <end position="203"/>
    </location>
</feature>
<dbReference type="InterPro" id="IPR000415">
    <property type="entry name" value="Nitroreductase-like"/>
</dbReference>
<dbReference type="PANTHER" id="PTHR43673">
    <property type="entry name" value="NAD(P)H NITROREDUCTASE YDGI-RELATED"/>
    <property type="match status" value="1"/>
</dbReference>
<dbReference type="CDD" id="cd02062">
    <property type="entry name" value="Nitro_FMN_reductase"/>
    <property type="match status" value="1"/>
</dbReference>
<proteinExistence type="inferred from homology"/>
<gene>
    <name evidence="4" type="ORF">R8G00_04280</name>
</gene>
<accession>A0AAP6E6X3</accession>
<evidence type="ECO:0000256" key="2">
    <source>
        <dbReference type="ARBA" id="ARBA00023002"/>
    </source>
</evidence>
<dbReference type="Pfam" id="PF00881">
    <property type="entry name" value="Nitroreductase"/>
    <property type="match status" value="1"/>
</dbReference>
<name>A0AAP6E6X3_ECOLX</name>
<comment type="similarity">
    <text evidence="1">Belongs to the nitroreductase family.</text>
</comment>
<dbReference type="SUPFAM" id="SSF55469">
    <property type="entry name" value="FMN-dependent nitroreductase-like"/>
    <property type="match status" value="1"/>
</dbReference>
<organism evidence="4 5">
    <name type="scientific">Escherichia coli</name>
    <dbReference type="NCBI Taxonomy" id="562"/>
    <lineage>
        <taxon>Bacteria</taxon>
        <taxon>Pseudomonadati</taxon>
        <taxon>Pseudomonadota</taxon>
        <taxon>Gammaproteobacteria</taxon>
        <taxon>Enterobacterales</taxon>
        <taxon>Enterobacteriaceae</taxon>
        <taxon>Escherichia</taxon>
    </lineage>
</organism>
<dbReference type="PANTHER" id="PTHR43673:SF10">
    <property type="entry name" value="NADH DEHYDROGENASE_NAD(P)H NITROREDUCTASE XCC3605-RELATED"/>
    <property type="match status" value="1"/>
</dbReference>
<dbReference type="AlphaFoldDB" id="A0AAP6E6X3"/>
<reference evidence="4" key="1">
    <citation type="submission" date="2023-10" db="EMBL/GenBank/DDBJ databases">
        <title>Draft Genome Sequence of a Shiga toxin-producing Escherichia coli strain from deer meat showing an IS-element integration in the B-subunit of the Shiga toxin Stx2b gene.</title>
        <authorList>
            <person name="Projahn M."/>
            <person name="Borowiak M."/>
        </authorList>
    </citation>
    <scope>NUCLEOTIDE SEQUENCE</scope>
    <source>
        <strain evidence="4">BfR-EC-18960</strain>
    </source>
</reference>
<evidence type="ECO:0000259" key="3">
    <source>
        <dbReference type="Pfam" id="PF00881"/>
    </source>
</evidence>
<comment type="caution">
    <text evidence="4">The sequence shown here is derived from an EMBL/GenBank/DDBJ whole genome shotgun (WGS) entry which is preliminary data.</text>
</comment>
<evidence type="ECO:0000313" key="5">
    <source>
        <dbReference type="Proteomes" id="UP001271591"/>
    </source>
</evidence>
<dbReference type="EMBL" id="JAWPMK010000001">
    <property type="protein sequence ID" value="MDW9348871.1"/>
    <property type="molecule type" value="Genomic_DNA"/>
</dbReference>
<protein>
    <submittedName>
        <fullName evidence="4">Nitroreductase family protein</fullName>
    </submittedName>
</protein>
<dbReference type="Gene3D" id="3.40.109.10">
    <property type="entry name" value="NADH Oxidase"/>
    <property type="match status" value="1"/>
</dbReference>
<sequence length="330" mass="38094">MMYKKIKMLGRKLRCEYNILRGFIYDYKIYSNASLKTHKKTMGFDESLGLIIRLYHSLEKGLANEKFKKESSLKNVSLLLTIFLKNNKIDYSDVHVQAAIKTVSLYFEKHPNKGTLEFEIQRRKFKQILEKVGDVSGYIGGVKQIPTKPKNQEIDYKEFVKTRVSVRSFSEKKIILEDILKVIDIARYCPSACNRQAVKLFYSLNSKENEHILKLQNGSRSFREAVPGLIVITSDLRYQEGSEERNLGFIEGGIWISSLVNSLHAYNIGSCVLNWCVNPETDKKLRDLINIPYNYQIISLLAIGYANNDQLVPFSVRKEAIDFIQNINLK</sequence>